<feature type="transmembrane region" description="Helical" evidence="1">
    <location>
        <begin position="47"/>
        <end position="64"/>
    </location>
</feature>
<name>A0ABU3Y3W6_9SPHN</name>
<dbReference type="EMBL" id="JAWJEJ010000001">
    <property type="protein sequence ID" value="MDV3456035.1"/>
    <property type="molecule type" value="Genomic_DNA"/>
</dbReference>
<reference evidence="2 3" key="1">
    <citation type="submission" date="2023-10" db="EMBL/GenBank/DDBJ databases">
        <title>Sphingomonas sp. HF-S4 16S ribosomal RNA gene Genome sequencing and assembly.</title>
        <authorList>
            <person name="Lee H."/>
        </authorList>
    </citation>
    <scope>NUCLEOTIDE SEQUENCE [LARGE SCALE GENOMIC DNA]</scope>
    <source>
        <strain evidence="2 3">HF-S4</strain>
    </source>
</reference>
<dbReference type="Proteomes" id="UP001273531">
    <property type="component" value="Unassembled WGS sequence"/>
</dbReference>
<gene>
    <name evidence="2" type="ORF">RZN05_03505</name>
</gene>
<sequence length="70" mass="7963">MSSYEWNDAPPTTLQRIFVGVYVAILLAAFANNYFEWRLLGGHGKQFSAIWAIVGVIMFVRFIPGVRRAE</sequence>
<keyword evidence="1" id="KW-0812">Transmembrane</keyword>
<evidence type="ECO:0000313" key="3">
    <source>
        <dbReference type="Proteomes" id="UP001273531"/>
    </source>
</evidence>
<organism evidence="2 3">
    <name type="scientific">Sphingomonas agrestis</name>
    <dbReference type="NCBI Taxonomy" id="3080540"/>
    <lineage>
        <taxon>Bacteria</taxon>
        <taxon>Pseudomonadati</taxon>
        <taxon>Pseudomonadota</taxon>
        <taxon>Alphaproteobacteria</taxon>
        <taxon>Sphingomonadales</taxon>
        <taxon>Sphingomonadaceae</taxon>
        <taxon>Sphingomonas</taxon>
    </lineage>
</organism>
<comment type="caution">
    <text evidence="2">The sequence shown here is derived from an EMBL/GenBank/DDBJ whole genome shotgun (WGS) entry which is preliminary data.</text>
</comment>
<keyword evidence="1" id="KW-0472">Membrane</keyword>
<proteinExistence type="predicted"/>
<feature type="transmembrane region" description="Helical" evidence="1">
    <location>
        <begin position="17"/>
        <end position="35"/>
    </location>
</feature>
<dbReference type="RefSeq" id="WP_317225236.1">
    <property type="nucleotide sequence ID" value="NZ_JAWJEJ010000001.1"/>
</dbReference>
<keyword evidence="3" id="KW-1185">Reference proteome</keyword>
<accession>A0ABU3Y3W6</accession>
<protein>
    <submittedName>
        <fullName evidence="2">Uncharacterized protein</fullName>
    </submittedName>
</protein>
<evidence type="ECO:0000256" key="1">
    <source>
        <dbReference type="SAM" id="Phobius"/>
    </source>
</evidence>
<keyword evidence="1" id="KW-1133">Transmembrane helix</keyword>
<evidence type="ECO:0000313" key="2">
    <source>
        <dbReference type="EMBL" id="MDV3456035.1"/>
    </source>
</evidence>